<dbReference type="Proteomes" id="UP000002357">
    <property type="component" value="Chromosome"/>
</dbReference>
<dbReference type="EMBL" id="CM000913">
    <property type="protein sequence ID" value="EFG06132.1"/>
    <property type="molecule type" value="Genomic_DNA"/>
</dbReference>
<keyword evidence="2" id="KW-1185">Reference proteome</keyword>
<sequence length="51" mass="5305">MLTRPARQRAGWTLRQSPLPAVRVLWTSPYGGGGSAMADKSPGTGGYCAVA</sequence>
<dbReference type="AlphaFoldDB" id="E2PXL0"/>
<accession>E2PXL0</accession>
<organism evidence="1 2">
    <name type="scientific">Streptomyces clavuligerus</name>
    <dbReference type="NCBI Taxonomy" id="1901"/>
    <lineage>
        <taxon>Bacteria</taxon>
        <taxon>Bacillati</taxon>
        <taxon>Actinomycetota</taxon>
        <taxon>Actinomycetes</taxon>
        <taxon>Kitasatosporales</taxon>
        <taxon>Streptomycetaceae</taxon>
        <taxon>Streptomyces</taxon>
    </lineage>
</organism>
<evidence type="ECO:0000313" key="2">
    <source>
        <dbReference type="Proteomes" id="UP000002357"/>
    </source>
</evidence>
<protein>
    <submittedName>
        <fullName evidence="1">Uncharacterized protein</fullName>
    </submittedName>
</protein>
<proteinExistence type="predicted"/>
<evidence type="ECO:0000313" key="1">
    <source>
        <dbReference type="EMBL" id="EFG06132.1"/>
    </source>
</evidence>
<gene>
    <name evidence="1" type="ORF">SCLAV_1054</name>
</gene>
<reference evidence="1 2" key="1">
    <citation type="journal article" date="2010" name="Genome Biol. Evol.">
        <title>The sequence of a 1.8-mb bacterial linear plasmid reveals a rich evolutionary reservoir of secondary metabolic pathways.</title>
        <authorList>
            <person name="Medema M.H."/>
            <person name="Trefzer A."/>
            <person name="Kovalchuk A."/>
            <person name="van den Berg M."/>
            <person name="Mueller U."/>
            <person name="Heijne W."/>
            <person name="Wu L."/>
            <person name="Alam M.T."/>
            <person name="Ronning C.M."/>
            <person name="Nierman W.C."/>
            <person name="Bovenberg R.A.L."/>
            <person name="Breitling R."/>
            <person name="Takano E."/>
        </authorList>
    </citation>
    <scope>NUCLEOTIDE SEQUENCE [LARGE SCALE GENOMIC DNA]</scope>
    <source>
        <strain evidence="2">ATCC 27064 / DSM 738 / JCM 4710 / NBRC 13307 / NCIMB 12785 / NRRL 3585 / VKM Ac-602</strain>
    </source>
</reference>
<name>E2PXL0_STRCL</name>